<feature type="region of interest" description="Disordered" evidence="4">
    <location>
        <begin position="787"/>
        <end position="846"/>
    </location>
</feature>
<organism evidence="5 6">
    <name type="scientific">Euplotes crassus</name>
    <dbReference type="NCBI Taxonomy" id="5936"/>
    <lineage>
        <taxon>Eukaryota</taxon>
        <taxon>Sar</taxon>
        <taxon>Alveolata</taxon>
        <taxon>Ciliophora</taxon>
        <taxon>Intramacronucleata</taxon>
        <taxon>Spirotrichea</taxon>
        <taxon>Hypotrichia</taxon>
        <taxon>Euplotida</taxon>
        <taxon>Euplotidae</taxon>
        <taxon>Moneuplotes</taxon>
    </lineage>
</organism>
<comment type="caution">
    <text evidence="5">The sequence shown here is derived from an EMBL/GenBank/DDBJ whole genome shotgun (WGS) entry which is preliminary data.</text>
</comment>
<feature type="compositionally biased region" description="Basic and acidic residues" evidence="4">
    <location>
        <begin position="787"/>
        <end position="805"/>
    </location>
</feature>
<evidence type="ECO:0000256" key="1">
    <source>
        <dbReference type="ARBA" id="ARBA00022803"/>
    </source>
</evidence>
<sequence>MNPHPYKSFKKSSSMYASGDYNQINPFAPPPRPENLDEKGGAKTYMMYGKSMQSQDSINISGLDNGGMPPNMFWCNNFIAGSNTFNNNFTSNMSMMQKSNDFGMINDTFEHIDKGNRRSNKKGMSTLAPLNSNSEVLNKEITQQLSQSENHVSSRPKFSSIVSRPRMRYSQMNSKSADFNDFNFSRSGQFNNWTMGGGKNLPMNMNFDDRASEISYGRRNSGDGEHMYSQIPPQGSFDPKKSIMSNHYFTDHNPYGWQRQGPSSPTDTIKNSKFVNEKLASLEKYNFSYEDLESFPLPPIPREYKAYNKLFTPSKYDSYIERLLKEANELISSDQLERAKMLYLKVTKLDPYMGEVWRLLGIIYYNQGKFIEAYNCFHGYIFHCNTEREDPNFWLQMCDVYVKLELYDYSIKVLNSLLNMDIDEQTMVRIYYTLGTVYCEIYELDKALEVLKKALKIRSIHKNFTFKIWLIMGQIEEEKSSFGNAINCYKQALDLDINNRRAYAYLAWCCFKIKDKKQCSQYTQALNDSISNGIDEEACICRYIQARHYAESYNSHDAIKVLKDCVRNDPQNPAFLSSLSVILFDTNEIEEALKYAGLAVEADRFSPQILFNYAVLLEKVGKEQDTLQYYEKLEQFIKFEEFAKNRLQIIQSKKEALPENSLSQRIIHLNHLDHIIKGGIKLHKRKARADTSRLRCIHPELKGHHQITNDKKSNHYEKPLEMSTGFLSPAQIKGPVTEHKDAEDPLSLLGKGSSIIGKNLAEKDQNEAANAENSGSKLSMLQLLREGEKLRMKDSNPQRILDCKPRPRRQNSASKEEPRNDFQGFKPEERQTDKNESEISFGQNNMKNSDFMTMVATYIESHDPSKKGSFENSKEKSMEFQSLMHNLEKLCSVYKSKQESAPEDPAPAAELSMTNKSKTPSFKNKSVDSAHSGDFGVLQNILGPKRPRKKRDPKNVVYSTADSQNQCCIASFGTFS</sequence>
<feature type="region of interest" description="Disordered" evidence="4">
    <location>
        <begin position="898"/>
        <end position="954"/>
    </location>
</feature>
<keyword evidence="1 3" id="KW-0802">TPR repeat</keyword>
<keyword evidence="6" id="KW-1185">Reference proteome</keyword>
<evidence type="ECO:0000313" key="6">
    <source>
        <dbReference type="Proteomes" id="UP001295684"/>
    </source>
</evidence>
<name>A0AAD1XJJ2_EUPCR</name>
<evidence type="ECO:0000313" key="5">
    <source>
        <dbReference type="EMBL" id="CAI2373890.1"/>
    </source>
</evidence>
<feature type="repeat" description="TPR" evidence="3">
    <location>
        <begin position="428"/>
        <end position="461"/>
    </location>
</feature>
<evidence type="ECO:0000256" key="4">
    <source>
        <dbReference type="SAM" id="MobiDB-lite"/>
    </source>
</evidence>
<dbReference type="SUPFAM" id="SSF81901">
    <property type="entry name" value="HCP-like"/>
    <property type="match status" value="1"/>
</dbReference>
<dbReference type="SUPFAM" id="SSF48452">
    <property type="entry name" value="TPR-like"/>
    <property type="match status" value="1"/>
</dbReference>
<feature type="compositionally biased region" description="Polar residues" evidence="4">
    <location>
        <begin position="912"/>
        <end position="929"/>
    </location>
</feature>
<dbReference type="Pfam" id="PF13432">
    <property type="entry name" value="TPR_16"/>
    <property type="match status" value="1"/>
</dbReference>
<dbReference type="GO" id="GO:0051301">
    <property type="term" value="P:cell division"/>
    <property type="evidence" value="ECO:0007669"/>
    <property type="project" value="TreeGrafter"/>
</dbReference>
<gene>
    <name evidence="5" type="ORF">ECRASSUSDP1_LOCUS15239</name>
</gene>
<protein>
    <submittedName>
        <fullName evidence="5">Uncharacterized protein</fullName>
    </submittedName>
</protein>
<dbReference type="SMART" id="SM00028">
    <property type="entry name" value="TPR"/>
    <property type="match status" value="7"/>
</dbReference>
<dbReference type="InterPro" id="IPR011990">
    <property type="entry name" value="TPR-like_helical_dom_sf"/>
</dbReference>
<dbReference type="PANTHER" id="PTHR12558">
    <property type="entry name" value="CELL DIVISION CYCLE 16,23,27"/>
    <property type="match status" value="1"/>
</dbReference>
<dbReference type="PANTHER" id="PTHR12558:SF13">
    <property type="entry name" value="CELL DIVISION CYCLE PROTEIN 27 HOMOLOG"/>
    <property type="match status" value="1"/>
</dbReference>
<dbReference type="Proteomes" id="UP001295684">
    <property type="component" value="Unassembled WGS sequence"/>
</dbReference>
<proteinExistence type="inferred from homology"/>
<feature type="compositionally biased region" description="Basic and acidic residues" evidence="4">
    <location>
        <begin position="814"/>
        <end position="837"/>
    </location>
</feature>
<dbReference type="Pfam" id="PF13181">
    <property type="entry name" value="TPR_8"/>
    <property type="match status" value="1"/>
</dbReference>
<dbReference type="EMBL" id="CAMPGE010015257">
    <property type="protein sequence ID" value="CAI2373890.1"/>
    <property type="molecule type" value="Genomic_DNA"/>
</dbReference>
<accession>A0AAD1XJJ2</accession>
<evidence type="ECO:0000256" key="2">
    <source>
        <dbReference type="ARBA" id="ARBA00038210"/>
    </source>
</evidence>
<dbReference type="Gene3D" id="1.25.40.10">
    <property type="entry name" value="Tetratricopeptide repeat domain"/>
    <property type="match status" value="3"/>
</dbReference>
<dbReference type="InterPro" id="IPR019734">
    <property type="entry name" value="TPR_rpt"/>
</dbReference>
<feature type="region of interest" description="Disordered" evidence="4">
    <location>
        <begin position="20"/>
        <end position="39"/>
    </location>
</feature>
<dbReference type="PROSITE" id="PS50005">
    <property type="entry name" value="TPR"/>
    <property type="match status" value="2"/>
</dbReference>
<dbReference type="AlphaFoldDB" id="A0AAD1XJJ2"/>
<comment type="similarity">
    <text evidence="2">Belongs to the APC3/CDC27 family.</text>
</comment>
<evidence type="ECO:0000256" key="3">
    <source>
        <dbReference type="PROSITE-ProRule" id="PRU00339"/>
    </source>
</evidence>
<reference evidence="5" key="1">
    <citation type="submission" date="2023-07" db="EMBL/GenBank/DDBJ databases">
        <authorList>
            <consortium name="AG Swart"/>
            <person name="Singh M."/>
            <person name="Singh A."/>
            <person name="Seah K."/>
            <person name="Emmerich C."/>
        </authorList>
    </citation>
    <scope>NUCLEOTIDE SEQUENCE</scope>
    <source>
        <strain evidence="5">DP1</strain>
    </source>
</reference>
<feature type="repeat" description="TPR" evidence="3">
    <location>
        <begin position="466"/>
        <end position="499"/>
    </location>
</feature>